<keyword evidence="4" id="KW-1185">Reference proteome</keyword>
<feature type="transmembrane region" description="Helical" evidence="2">
    <location>
        <begin position="140"/>
        <end position="162"/>
    </location>
</feature>
<evidence type="ECO:0000256" key="1">
    <source>
        <dbReference type="SAM" id="MobiDB-lite"/>
    </source>
</evidence>
<keyword evidence="2" id="KW-0472">Membrane</keyword>
<proteinExistence type="predicted"/>
<gene>
    <name evidence="3" type="primary">Contig15647.g16667</name>
    <name evidence="3" type="ORF">STYLEM_8893</name>
</gene>
<keyword evidence="2" id="KW-0812">Transmembrane</keyword>
<evidence type="ECO:0000313" key="4">
    <source>
        <dbReference type="Proteomes" id="UP000039865"/>
    </source>
</evidence>
<protein>
    <submittedName>
        <fullName evidence="3">Uncharacterized protein</fullName>
    </submittedName>
</protein>
<dbReference type="EMBL" id="CCKQ01008447">
    <property type="protein sequence ID" value="CDW79901.1"/>
    <property type="molecule type" value="Genomic_DNA"/>
</dbReference>
<name>A0A078ADK1_STYLE</name>
<dbReference type="AlphaFoldDB" id="A0A078ADK1"/>
<accession>A0A078ADK1</accession>
<reference evidence="3 4" key="1">
    <citation type="submission" date="2014-06" db="EMBL/GenBank/DDBJ databases">
        <authorList>
            <person name="Swart Estienne"/>
        </authorList>
    </citation>
    <scope>NUCLEOTIDE SEQUENCE [LARGE SCALE GENOMIC DNA]</scope>
    <source>
        <strain evidence="3 4">130c</strain>
    </source>
</reference>
<organism evidence="3 4">
    <name type="scientific">Stylonychia lemnae</name>
    <name type="common">Ciliate</name>
    <dbReference type="NCBI Taxonomy" id="5949"/>
    <lineage>
        <taxon>Eukaryota</taxon>
        <taxon>Sar</taxon>
        <taxon>Alveolata</taxon>
        <taxon>Ciliophora</taxon>
        <taxon>Intramacronucleata</taxon>
        <taxon>Spirotrichea</taxon>
        <taxon>Stichotrichia</taxon>
        <taxon>Sporadotrichida</taxon>
        <taxon>Oxytrichidae</taxon>
        <taxon>Stylonychinae</taxon>
        <taxon>Stylonychia</taxon>
    </lineage>
</organism>
<evidence type="ECO:0000313" key="3">
    <source>
        <dbReference type="EMBL" id="CDW79901.1"/>
    </source>
</evidence>
<dbReference type="Proteomes" id="UP000039865">
    <property type="component" value="Unassembled WGS sequence"/>
</dbReference>
<feature type="region of interest" description="Disordered" evidence="1">
    <location>
        <begin position="1"/>
        <end position="53"/>
    </location>
</feature>
<feature type="compositionally biased region" description="Basic and acidic residues" evidence="1">
    <location>
        <begin position="29"/>
        <end position="39"/>
    </location>
</feature>
<feature type="compositionally biased region" description="Low complexity" evidence="1">
    <location>
        <begin position="9"/>
        <end position="28"/>
    </location>
</feature>
<keyword evidence="2" id="KW-1133">Transmembrane helix</keyword>
<evidence type="ECO:0000256" key="2">
    <source>
        <dbReference type="SAM" id="Phobius"/>
    </source>
</evidence>
<sequence>MDEIKEIAPKQYKALPQKAAQPQQQQQQPREEVKEEQKNPKAKGNQGPQQRSKFAQLMRMGEQDLTEEEVQEVKKFEASRLQSITNEVVEYFPRVMLFHTLVVTFCAIRSPTDTAVIFTYFTVLLRCLMVSGWYHKRQFVYLSAGAGEALINVILFFITLTYSPY</sequence>
<dbReference type="InParanoid" id="A0A078ADK1"/>